<organism evidence="2 3">
    <name type="scientific">Scardovia inopinata F0304</name>
    <dbReference type="NCBI Taxonomy" id="641146"/>
    <lineage>
        <taxon>Bacteria</taxon>
        <taxon>Bacillati</taxon>
        <taxon>Actinomycetota</taxon>
        <taxon>Actinomycetes</taxon>
        <taxon>Bifidobacteriales</taxon>
        <taxon>Bifidobacteriaceae</taxon>
        <taxon>Scardovia</taxon>
    </lineage>
</organism>
<feature type="compositionally biased region" description="Low complexity" evidence="1">
    <location>
        <begin position="41"/>
        <end position="73"/>
    </location>
</feature>
<evidence type="ECO:0000313" key="3">
    <source>
        <dbReference type="Proteomes" id="UP000005777"/>
    </source>
</evidence>
<keyword evidence="3" id="KW-1185">Reference proteome</keyword>
<comment type="caution">
    <text evidence="2">The sequence shown here is derived from an EMBL/GenBank/DDBJ whole genome shotgun (WGS) entry which is preliminary data.</text>
</comment>
<feature type="region of interest" description="Disordered" evidence="1">
    <location>
        <begin position="209"/>
        <end position="257"/>
    </location>
</feature>
<dbReference type="Proteomes" id="UP000005777">
    <property type="component" value="Unassembled WGS sequence"/>
</dbReference>
<dbReference type="HOGENOM" id="CLU_075791_0_0_11"/>
<evidence type="ECO:0000256" key="1">
    <source>
        <dbReference type="SAM" id="MobiDB-lite"/>
    </source>
</evidence>
<dbReference type="EMBL" id="ADCX01000013">
    <property type="protein sequence ID" value="EFG26280.2"/>
    <property type="molecule type" value="Genomic_DNA"/>
</dbReference>
<dbReference type="AlphaFoldDB" id="W5IHJ0"/>
<feature type="region of interest" description="Disordered" evidence="1">
    <location>
        <begin position="41"/>
        <end position="84"/>
    </location>
</feature>
<accession>W5IHJ0</accession>
<evidence type="ECO:0000313" key="2">
    <source>
        <dbReference type="EMBL" id="EFG26280.2"/>
    </source>
</evidence>
<protein>
    <submittedName>
        <fullName evidence="2">Uncharacterized protein</fullName>
    </submittedName>
</protein>
<sequence>MQKIYRRRRIIALLILLAVIAALVAGIVGISHALSHRAPAPSSSASVTSSASPSASGSSSASAPPSTSSQENSSRSEKSKLSGIPDCTSSYLSLSLNSNTSTVQAGSSIIFSMTMSHQGKKDCLIDASASSRVLVITSGNATVWRSDVCESESRMLLMTGKDKDTQSLSWPTTASQSVCKASKDLKTVNPGTYKAYIFIKSDPAIKSNELTLTVTEPPSPSPSPSTSSSPGSSSSQSSSPSPSHSSQSSSAPGSTGR</sequence>
<gene>
    <name evidence="2" type="ORF">HMPREF9020_01364</name>
</gene>
<feature type="compositionally biased region" description="Low complexity" evidence="1">
    <location>
        <begin position="224"/>
        <end position="257"/>
    </location>
</feature>
<proteinExistence type="predicted"/>
<dbReference type="eggNOG" id="ENOG503304R">
    <property type="taxonomic scope" value="Bacteria"/>
</dbReference>
<reference evidence="2 3" key="1">
    <citation type="submission" date="2012-01" db="EMBL/GenBank/DDBJ databases">
        <title>The Genome Sequence of Scardovia inopinata F0304.</title>
        <authorList>
            <consortium name="The Broad Institute Genome Sequencing Platform"/>
            <person name="Earl A."/>
            <person name="Ward D."/>
            <person name="Feldgarden M."/>
            <person name="Gevers D."/>
            <person name="Izard J."/>
            <person name="Baranova O.V."/>
            <person name="Blanton J.M."/>
            <person name="Tanner A.C."/>
            <person name="Dewhirst F.E."/>
            <person name="Young S.K."/>
            <person name="Zeng Q."/>
            <person name="Gargeya S."/>
            <person name="Fitzgerald M."/>
            <person name="Haas B."/>
            <person name="Abouelleil A."/>
            <person name="Alvarado L."/>
            <person name="Arachchi H.M."/>
            <person name="Berlin A."/>
            <person name="Chapman S.B."/>
            <person name="Gearin G."/>
            <person name="Goldberg J."/>
            <person name="Griggs A."/>
            <person name="Gujja S."/>
            <person name="Hansen M."/>
            <person name="Heiman D."/>
            <person name="Howarth C."/>
            <person name="Larimer J."/>
            <person name="Lui A."/>
            <person name="MacDonald P.J."/>
            <person name="McCowen C."/>
            <person name="Montmayeur A."/>
            <person name="Murphy C."/>
            <person name="Neiman D."/>
            <person name="Pearson M."/>
            <person name="Priest M."/>
            <person name="Roberts A."/>
            <person name="Saif S."/>
            <person name="Shea T."/>
            <person name="Sisk P."/>
            <person name="Stolte C."/>
            <person name="Sykes S."/>
            <person name="Wortman J."/>
            <person name="Nusbaum C."/>
            <person name="Birren B."/>
        </authorList>
    </citation>
    <scope>NUCLEOTIDE SEQUENCE [LARGE SCALE GENOMIC DNA]</scope>
    <source>
        <strain evidence="2 3">F0304</strain>
    </source>
</reference>
<name>W5IHJ0_SCAIO</name>